<name>A0A645BVP9_9ZZZZ</name>
<comment type="caution">
    <text evidence="1">The sequence shown here is derived from an EMBL/GenBank/DDBJ whole genome shotgun (WGS) entry which is preliminary data.</text>
</comment>
<dbReference type="EMBL" id="VSSQ01022958">
    <property type="protein sequence ID" value="MPM69576.1"/>
    <property type="molecule type" value="Genomic_DNA"/>
</dbReference>
<evidence type="ECO:0000313" key="1">
    <source>
        <dbReference type="EMBL" id="MPM69576.1"/>
    </source>
</evidence>
<accession>A0A645BVP9</accession>
<gene>
    <name evidence="1" type="ORF">SDC9_116524</name>
</gene>
<reference evidence="1" key="1">
    <citation type="submission" date="2019-08" db="EMBL/GenBank/DDBJ databases">
        <authorList>
            <person name="Kucharzyk K."/>
            <person name="Murdoch R.W."/>
            <person name="Higgins S."/>
            <person name="Loffler F."/>
        </authorList>
    </citation>
    <scope>NUCLEOTIDE SEQUENCE</scope>
</reference>
<dbReference type="AlphaFoldDB" id="A0A645BVP9"/>
<protein>
    <submittedName>
        <fullName evidence="1">Uncharacterized protein</fullName>
    </submittedName>
</protein>
<organism evidence="1">
    <name type="scientific">bioreactor metagenome</name>
    <dbReference type="NCBI Taxonomy" id="1076179"/>
    <lineage>
        <taxon>unclassified sequences</taxon>
        <taxon>metagenomes</taxon>
        <taxon>ecological metagenomes</taxon>
    </lineage>
</organism>
<sequence>MSKTEKAVKNKYSKQLLLSSKSFSGIEKDLLSVLLADKKEYTMDECKNILEKEKGRKVK</sequence>
<proteinExistence type="predicted"/>